<keyword evidence="2" id="KW-1185">Reference proteome</keyword>
<dbReference type="Proteomes" id="UP000789366">
    <property type="component" value="Unassembled WGS sequence"/>
</dbReference>
<proteinExistence type="predicted"/>
<feature type="non-terminal residue" evidence="1">
    <location>
        <position position="1"/>
    </location>
</feature>
<gene>
    <name evidence="1" type="ORF">SPELUC_LOCUS8924</name>
</gene>
<protein>
    <submittedName>
        <fullName evidence="1">11584_t:CDS:1</fullName>
    </submittedName>
</protein>
<sequence>VPMPTAEHFSDAEEEMLIESVTELSNNTPKENAIEKKQL</sequence>
<evidence type="ECO:0000313" key="1">
    <source>
        <dbReference type="EMBL" id="CAG8651318.1"/>
    </source>
</evidence>
<reference evidence="1" key="1">
    <citation type="submission" date="2021-06" db="EMBL/GenBank/DDBJ databases">
        <authorList>
            <person name="Kallberg Y."/>
            <person name="Tangrot J."/>
            <person name="Rosling A."/>
        </authorList>
    </citation>
    <scope>NUCLEOTIDE SEQUENCE</scope>
    <source>
        <strain evidence="1">28 12/20/2015</strain>
    </source>
</reference>
<comment type="caution">
    <text evidence="1">The sequence shown here is derived from an EMBL/GenBank/DDBJ whole genome shotgun (WGS) entry which is preliminary data.</text>
</comment>
<name>A0ACA9NJY4_9GLOM</name>
<organism evidence="1 2">
    <name type="scientific">Cetraspora pellucida</name>
    <dbReference type="NCBI Taxonomy" id="1433469"/>
    <lineage>
        <taxon>Eukaryota</taxon>
        <taxon>Fungi</taxon>
        <taxon>Fungi incertae sedis</taxon>
        <taxon>Mucoromycota</taxon>
        <taxon>Glomeromycotina</taxon>
        <taxon>Glomeromycetes</taxon>
        <taxon>Diversisporales</taxon>
        <taxon>Gigasporaceae</taxon>
        <taxon>Cetraspora</taxon>
    </lineage>
</organism>
<accession>A0ACA9NJY4</accession>
<evidence type="ECO:0000313" key="2">
    <source>
        <dbReference type="Proteomes" id="UP000789366"/>
    </source>
</evidence>
<dbReference type="EMBL" id="CAJVPW010014113">
    <property type="protein sequence ID" value="CAG8651318.1"/>
    <property type="molecule type" value="Genomic_DNA"/>
</dbReference>